<reference evidence="9" key="1">
    <citation type="submission" date="2016-11" db="UniProtKB">
        <authorList>
            <consortium name="WormBaseParasite"/>
        </authorList>
    </citation>
    <scope>IDENTIFICATION</scope>
</reference>
<proteinExistence type="predicted"/>
<feature type="domain" description="WSC" evidence="7">
    <location>
        <begin position="175"/>
        <end position="265"/>
    </location>
</feature>
<dbReference type="AlphaFoldDB" id="A0A1I8HG79"/>
<evidence type="ECO:0000313" key="8">
    <source>
        <dbReference type="Proteomes" id="UP000095280"/>
    </source>
</evidence>
<evidence type="ECO:0000259" key="7">
    <source>
        <dbReference type="PROSITE" id="PS51212"/>
    </source>
</evidence>
<accession>A0A1I8HG79</accession>
<keyword evidence="5" id="KW-0472">Membrane</keyword>
<keyword evidence="4" id="KW-1133">Transmembrane helix</keyword>
<dbReference type="WBParaSite" id="maker-uti_cns_0006010-snap-gene-0.8-mRNA-1">
    <property type="protein sequence ID" value="maker-uti_cns_0006010-snap-gene-0.8-mRNA-1"/>
    <property type="gene ID" value="maker-uti_cns_0006010-snap-gene-0.8"/>
</dbReference>
<feature type="domain" description="WSC" evidence="7">
    <location>
        <begin position="74"/>
        <end position="165"/>
    </location>
</feature>
<evidence type="ECO:0000256" key="2">
    <source>
        <dbReference type="ARBA" id="ARBA00022692"/>
    </source>
</evidence>
<keyword evidence="3" id="KW-0732">Signal</keyword>
<evidence type="ECO:0000256" key="6">
    <source>
        <dbReference type="ARBA" id="ARBA00023180"/>
    </source>
</evidence>
<dbReference type="SMART" id="SM00321">
    <property type="entry name" value="WSC"/>
    <property type="match status" value="3"/>
</dbReference>
<dbReference type="PROSITE" id="PS51212">
    <property type="entry name" value="WSC"/>
    <property type="match status" value="3"/>
</dbReference>
<evidence type="ECO:0000256" key="5">
    <source>
        <dbReference type="ARBA" id="ARBA00023136"/>
    </source>
</evidence>
<evidence type="ECO:0000313" key="9">
    <source>
        <dbReference type="WBParaSite" id="maker-uti_cns_0006010-snap-gene-0.8-mRNA-1"/>
    </source>
</evidence>
<dbReference type="InterPro" id="IPR051836">
    <property type="entry name" value="Kremen_rcpt"/>
</dbReference>
<dbReference type="InterPro" id="IPR002889">
    <property type="entry name" value="WSC_carb-bd"/>
</dbReference>
<evidence type="ECO:0000256" key="1">
    <source>
        <dbReference type="ARBA" id="ARBA00004167"/>
    </source>
</evidence>
<evidence type="ECO:0000256" key="4">
    <source>
        <dbReference type="ARBA" id="ARBA00022989"/>
    </source>
</evidence>
<dbReference type="GO" id="GO:0005886">
    <property type="term" value="C:plasma membrane"/>
    <property type="evidence" value="ECO:0007669"/>
    <property type="project" value="TreeGrafter"/>
</dbReference>
<feature type="domain" description="WSC" evidence="7">
    <location>
        <begin position="1"/>
        <end position="67"/>
    </location>
</feature>
<sequence length="270" mass="30505">MSVPKCYRFCRKHKYKFFGVQNGNQCFCGNHYGRFGIRPNTECRMQCSGDKTTYCGGVWRNKIFTTGLSIRVKGSAYLGCFVDNPARDLPKVVNAGVKANSHYCINLCKRAGYKYAGLQYASYCTCGNSYGSLGRVSNKQCKMTCKGDRREKCGGPWRNSVYSTGLKTRKVSTPGLKHLGCFADKATRDLRREAPKGHMSVPKCYRFCRKHKYKFFGVQYGNHCFCGNHYGRFGIRPNTECRMQCSGDKTTYCGGVWRNKIFTTGLLAKA</sequence>
<dbReference type="PANTHER" id="PTHR24269:SF16">
    <property type="entry name" value="PROTEIN SLG1"/>
    <property type="match status" value="1"/>
</dbReference>
<organism evidence="8 9">
    <name type="scientific">Macrostomum lignano</name>
    <dbReference type="NCBI Taxonomy" id="282301"/>
    <lineage>
        <taxon>Eukaryota</taxon>
        <taxon>Metazoa</taxon>
        <taxon>Spiralia</taxon>
        <taxon>Lophotrochozoa</taxon>
        <taxon>Platyhelminthes</taxon>
        <taxon>Rhabditophora</taxon>
        <taxon>Macrostomorpha</taxon>
        <taxon>Macrostomida</taxon>
        <taxon>Macrostomidae</taxon>
        <taxon>Macrostomum</taxon>
    </lineage>
</organism>
<evidence type="ECO:0000256" key="3">
    <source>
        <dbReference type="ARBA" id="ARBA00022729"/>
    </source>
</evidence>
<protein>
    <submittedName>
        <fullName evidence="9">WSC domain-containing protein</fullName>
    </submittedName>
</protein>
<dbReference type="Pfam" id="PF01822">
    <property type="entry name" value="WSC"/>
    <property type="match status" value="3"/>
</dbReference>
<keyword evidence="8" id="KW-1185">Reference proteome</keyword>
<dbReference type="PANTHER" id="PTHR24269">
    <property type="entry name" value="KREMEN PROTEIN"/>
    <property type="match status" value="1"/>
</dbReference>
<keyword evidence="6" id="KW-0325">Glycoprotein</keyword>
<name>A0A1I8HG79_9PLAT</name>
<keyword evidence="2" id="KW-0812">Transmembrane</keyword>
<dbReference type="Proteomes" id="UP000095280">
    <property type="component" value="Unplaced"/>
</dbReference>
<comment type="subcellular location">
    <subcellularLocation>
        <location evidence="1">Membrane</location>
        <topology evidence="1">Single-pass membrane protein</topology>
    </subcellularLocation>
</comment>